<keyword evidence="1" id="KW-0812">Transmembrane</keyword>
<name>A0A1T5DV81_9SPHN</name>
<feature type="domain" description="FecR protein" evidence="2">
    <location>
        <begin position="113"/>
        <end position="193"/>
    </location>
</feature>
<dbReference type="AlphaFoldDB" id="A0A1T5DV81"/>
<gene>
    <name evidence="3" type="ORF">SAMN06295937_101666</name>
</gene>
<feature type="transmembrane region" description="Helical" evidence="1">
    <location>
        <begin position="75"/>
        <end position="94"/>
    </location>
</feature>
<organism evidence="3 4">
    <name type="scientific">Sphingopyxis flava</name>
    <dbReference type="NCBI Taxonomy" id="1507287"/>
    <lineage>
        <taxon>Bacteria</taxon>
        <taxon>Pseudomonadati</taxon>
        <taxon>Pseudomonadota</taxon>
        <taxon>Alphaproteobacteria</taxon>
        <taxon>Sphingomonadales</taxon>
        <taxon>Sphingomonadaceae</taxon>
        <taxon>Sphingopyxis</taxon>
    </lineage>
</organism>
<evidence type="ECO:0000313" key="4">
    <source>
        <dbReference type="Proteomes" id="UP000190044"/>
    </source>
</evidence>
<dbReference type="PANTHER" id="PTHR30273">
    <property type="entry name" value="PERIPLASMIC SIGNAL SENSOR AND SIGMA FACTOR ACTIVATOR FECR-RELATED"/>
    <property type="match status" value="1"/>
</dbReference>
<dbReference type="Proteomes" id="UP000190044">
    <property type="component" value="Unassembled WGS sequence"/>
</dbReference>
<dbReference type="OrthoDB" id="7492241at2"/>
<dbReference type="RefSeq" id="WP_079639250.1">
    <property type="nucleotide sequence ID" value="NZ_FUYP01000016.1"/>
</dbReference>
<dbReference type="InterPro" id="IPR006860">
    <property type="entry name" value="FecR"/>
</dbReference>
<keyword evidence="1" id="KW-1133">Transmembrane helix</keyword>
<keyword evidence="4" id="KW-1185">Reference proteome</keyword>
<protein>
    <submittedName>
        <fullName evidence="3">FecR family protein</fullName>
    </submittedName>
</protein>
<proteinExistence type="predicted"/>
<dbReference type="InterPro" id="IPR012373">
    <property type="entry name" value="Ferrdict_sens_TM"/>
</dbReference>
<evidence type="ECO:0000259" key="2">
    <source>
        <dbReference type="Pfam" id="PF04773"/>
    </source>
</evidence>
<dbReference type="PIRSF" id="PIRSF018266">
    <property type="entry name" value="FecR"/>
    <property type="match status" value="1"/>
</dbReference>
<evidence type="ECO:0000256" key="1">
    <source>
        <dbReference type="SAM" id="Phobius"/>
    </source>
</evidence>
<sequence length="304" mass="32267">MIGGERAEDWLARMEAPGAEQHREAFELWHRDPANAAAYAALRRDFDRTTQVSVDQVAALARAHDAARRKKTQRWAIAATILLSLSAGFAWITMSTGPGDSRIAQEATTGGRSLDDGTLVALSDGSRIETRFTPDERIVTLSGGHALFTVAHDASRPFRVVAGGSVTTALGTIFEVDLLGVAPRIHLIQGSVEVAVKSGDRRALRLAPGESAEVSFEGPQRVPTTASPVVARKIDAERTKLGTILTSANAVNSQKIGLADPALANLLVSGRFEIDDGEALARKLAAALGLVVISRPDSLILARP</sequence>
<dbReference type="EMBL" id="FUYP01000016">
    <property type="protein sequence ID" value="SKB75303.1"/>
    <property type="molecule type" value="Genomic_DNA"/>
</dbReference>
<accession>A0A1T5DV81</accession>
<dbReference type="Pfam" id="PF04773">
    <property type="entry name" value="FecR"/>
    <property type="match status" value="1"/>
</dbReference>
<dbReference type="GO" id="GO:0016989">
    <property type="term" value="F:sigma factor antagonist activity"/>
    <property type="evidence" value="ECO:0007669"/>
    <property type="project" value="TreeGrafter"/>
</dbReference>
<keyword evidence="1" id="KW-0472">Membrane</keyword>
<evidence type="ECO:0000313" key="3">
    <source>
        <dbReference type="EMBL" id="SKB75303.1"/>
    </source>
</evidence>
<reference evidence="4" key="1">
    <citation type="submission" date="2017-02" db="EMBL/GenBank/DDBJ databases">
        <authorList>
            <person name="Varghese N."/>
            <person name="Submissions S."/>
        </authorList>
    </citation>
    <scope>NUCLEOTIDE SEQUENCE [LARGE SCALE GENOMIC DNA]</scope>
    <source>
        <strain evidence="4">R11H</strain>
    </source>
</reference>
<dbReference type="PANTHER" id="PTHR30273:SF2">
    <property type="entry name" value="PROTEIN FECR"/>
    <property type="match status" value="1"/>
</dbReference>
<dbReference type="Gene3D" id="2.60.120.1440">
    <property type="match status" value="1"/>
</dbReference>